<reference evidence="2 3" key="1">
    <citation type="submission" date="2015-02" db="EMBL/GenBank/DDBJ databases">
        <authorList>
            <person name="Chooi Y.-H."/>
        </authorList>
    </citation>
    <scope>NUCLEOTIDE SEQUENCE [LARGE SCALE GENOMIC DNA]</scope>
    <source>
        <strain evidence="2">E3</strain>
    </source>
</reference>
<proteinExistence type="predicted"/>
<evidence type="ECO:0000256" key="1">
    <source>
        <dbReference type="SAM" id="MobiDB-lite"/>
    </source>
</evidence>
<evidence type="ECO:0000313" key="3">
    <source>
        <dbReference type="Proteomes" id="UP000039324"/>
    </source>
</evidence>
<feature type="region of interest" description="Disordered" evidence="1">
    <location>
        <begin position="107"/>
        <end position="138"/>
    </location>
</feature>
<accession>A0A0G4J671</accession>
<sequence>MGINRYVRGGGWLGAASADLVAEQVEDHDELPEAVGGGQVGRPLAVLVAHVHVGAGPDQDLGDGHVPIAAGDVQRCAQVVRVLAVDDGALLDQVAPRFHVVARRRLPGARHHHQHRWRPRRNGHALVPGTGRPPVPPPGPGCCPWGRGPSRHRRGFRPSPRLTVHVSNRLVVQVGGRQHLAEEPDHGERAPSNDDNDR</sequence>
<feature type="compositionally biased region" description="Basic and acidic residues" evidence="1">
    <location>
        <begin position="179"/>
        <end position="192"/>
    </location>
</feature>
<dbReference type="EMBL" id="CDSF01000139">
    <property type="protein sequence ID" value="CEP03075.1"/>
    <property type="molecule type" value="Genomic_DNA"/>
</dbReference>
<name>A0A0G4J671_PLABS</name>
<organism evidence="2 3">
    <name type="scientific">Plasmodiophora brassicae</name>
    <name type="common">Clubroot disease agent</name>
    <dbReference type="NCBI Taxonomy" id="37360"/>
    <lineage>
        <taxon>Eukaryota</taxon>
        <taxon>Sar</taxon>
        <taxon>Rhizaria</taxon>
        <taxon>Endomyxa</taxon>
        <taxon>Phytomyxea</taxon>
        <taxon>Plasmodiophorida</taxon>
        <taxon>Plasmodiophoridae</taxon>
        <taxon>Plasmodiophora</taxon>
    </lineage>
</organism>
<feature type="compositionally biased region" description="Basic residues" evidence="1">
    <location>
        <begin position="107"/>
        <end position="123"/>
    </location>
</feature>
<dbReference type="Proteomes" id="UP000039324">
    <property type="component" value="Unassembled WGS sequence"/>
</dbReference>
<gene>
    <name evidence="2" type="ORF">PBRA_009293</name>
</gene>
<feature type="region of interest" description="Disordered" evidence="1">
    <location>
        <begin position="174"/>
        <end position="198"/>
    </location>
</feature>
<keyword evidence="3" id="KW-1185">Reference proteome</keyword>
<dbReference type="AlphaFoldDB" id="A0A0G4J671"/>
<protein>
    <submittedName>
        <fullName evidence="2">Uncharacterized protein</fullName>
    </submittedName>
</protein>
<evidence type="ECO:0000313" key="2">
    <source>
        <dbReference type="EMBL" id="CEP03075.1"/>
    </source>
</evidence>